<protein>
    <submittedName>
        <fullName evidence="2">Uncharacterized protein</fullName>
    </submittedName>
</protein>
<comment type="caution">
    <text evidence="2">The sequence shown here is derived from an EMBL/GenBank/DDBJ whole genome shotgun (WGS) entry which is preliminary data.</text>
</comment>
<dbReference type="GeneID" id="68095354"/>
<feature type="region of interest" description="Disordered" evidence="1">
    <location>
        <begin position="1014"/>
        <end position="1040"/>
    </location>
</feature>
<reference evidence="2 3" key="1">
    <citation type="journal article" date="2018" name="BMC Genomics">
        <title>The genome of Naegleria lovaniensis, the basis for a comparative approach to unravel pathogenicity factors of the human pathogenic amoeba N. fowleri.</title>
        <authorList>
            <person name="Liechti N."/>
            <person name="Schurch N."/>
            <person name="Bruggmann R."/>
            <person name="Wittwer M."/>
        </authorList>
    </citation>
    <scope>NUCLEOTIDE SEQUENCE [LARGE SCALE GENOMIC DNA]</scope>
    <source>
        <strain evidence="2 3">ATCC 30569</strain>
    </source>
</reference>
<organism evidence="2 3">
    <name type="scientific">Naegleria lovaniensis</name>
    <name type="common">Amoeba</name>
    <dbReference type="NCBI Taxonomy" id="51637"/>
    <lineage>
        <taxon>Eukaryota</taxon>
        <taxon>Discoba</taxon>
        <taxon>Heterolobosea</taxon>
        <taxon>Tetramitia</taxon>
        <taxon>Eutetramitia</taxon>
        <taxon>Vahlkampfiidae</taxon>
        <taxon>Naegleria</taxon>
    </lineage>
</organism>
<keyword evidence="3" id="KW-1185">Reference proteome</keyword>
<evidence type="ECO:0000313" key="2">
    <source>
        <dbReference type="EMBL" id="KAG2385750.1"/>
    </source>
</evidence>
<evidence type="ECO:0000313" key="3">
    <source>
        <dbReference type="Proteomes" id="UP000816034"/>
    </source>
</evidence>
<dbReference type="RefSeq" id="XP_044549743.1">
    <property type="nucleotide sequence ID" value="XM_044692366.1"/>
</dbReference>
<dbReference type="EMBL" id="PYSW02000017">
    <property type="protein sequence ID" value="KAG2385750.1"/>
    <property type="molecule type" value="Genomic_DNA"/>
</dbReference>
<dbReference type="AlphaFoldDB" id="A0AA88KJL0"/>
<sequence>MFPTLQEGNIKASCQKSSLEPQLCYFYPISSADVTKQENYRPLLADQRESTKEMIGRMMSSMGLRIVSSKKAISNLGGVAMCQPGTDRFTNSPYRSTFRVNMMMRELSFDEWRLVASFLTRSDAFHSVANVSWTGRLAVLSCHFVQDAKCVESFVLRWMKIECSGFFRSENSLLPNERLRNLLQPLHDFNLFDLNQFVHPMEKMIHSSHEDQSLVPIPNYCSKTCFRFACFYGFHALLDQILEKPYLLPATTYSEREQYLKSAFSNNHNETAKKLITLYIRDMSEETPPLLSLPTIFGCCAESPKHGIVLDIYSFLKSELEKVRCYDEVKDFDVLCESIIDFVRLDHLSKLLKKKDFESALFILGKSLAIEHNTIPLSNNPLVKFHLFFENILSFYGDEEVMLWLLNTISHELSPYVDNPNSIISGIAHKFMFSSNTRLYCEYLQKYENRNVTKDKELVEQSLENLTSPASSFELFSLIVPSFDAFQQAMVQARRRRDKLFLIFEPWLSENYPEELASFLFNNLSLLEIGHSRYTDSENTRKQTLLHFQTQHALATHFLSQQKIHWDKFMFLMRNCVLLPEFLDLVLEKVRLDTELLNQLVDHIISTILQSSELVMMNEYLCDNEIGATCEHQYSDVYKIAAVLMYMGKLGINNLFQAIVEHKKEMIAKFPQVFPMAFNSITEMGKIENMNLMKDFQLVSHSTEVLIFISQHSILRKYLNLLASLWPKGTLAFSNMPSSMKYFFIENYRESNPDIFSVLHAAMLNEKDITDLINFLLSRDSIQLPYFNSIIHLDAFTIDHVIQIINHDLISHLTHIRDVCRIVDLIWNNFEQEQVKIKFREFFCDLQCSNARTDCFSVILKHHKKYMDMVEDILYDMLFCDTYYHTISEFMSRMASVCSSEAATIFMQLYGLKQLKFTPHFKLHDSTRLINILNHKINNLQVEGQTTKLEDWKYLVQRVTPTEAMCEVSTLLTKILPPTNTEKNQTTNLLMNESTVEKIQQPFDFSKNPFSNGSSNVPLNSFHEATSSPVRKRIRANRKK</sequence>
<feature type="compositionally biased region" description="Basic residues" evidence="1">
    <location>
        <begin position="1030"/>
        <end position="1040"/>
    </location>
</feature>
<evidence type="ECO:0000256" key="1">
    <source>
        <dbReference type="SAM" id="MobiDB-lite"/>
    </source>
</evidence>
<name>A0AA88KJL0_NAELO</name>
<accession>A0AA88KJL0</accession>
<dbReference type="Proteomes" id="UP000816034">
    <property type="component" value="Unassembled WGS sequence"/>
</dbReference>
<proteinExistence type="predicted"/>
<feature type="compositionally biased region" description="Polar residues" evidence="1">
    <location>
        <begin position="1014"/>
        <end position="1029"/>
    </location>
</feature>
<gene>
    <name evidence="2" type="ORF">C9374_002899</name>
</gene>